<protein>
    <submittedName>
        <fullName evidence="7">Uncharacterized protein</fullName>
    </submittedName>
</protein>
<accession>A0A232M0G7</accession>
<evidence type="ECO:0000256" key="4">
    <source>
        <dbReference type="ARBA" id="ARBA00023136"/>
    </source>
</evidence>
<comment type="caution">
    <text evidence="7">The sequence shown here is derived from an EMBL/GenBank/DDBJ whole genome shotgun (WGS) entry which is preliminary data.</text>
</comment>
<feature type="transmembrane region" description="Helical" evidence="6">
    <location>
        <begin position="96"/>
        <end position="119"/>
    </location>
</feature>
<name>A0A232M0G7_9EURO</name>
<dbReference type="EMBL" id="NPHW01003435">
    <property type="protein sequence ID" value="OXV09587.1"/>
    <property type="molecule type" value="Genomic_DNA"/>
</dbReference>
<dbReference type="PANTHER" id="PTHR15549">
    <property type="entry name" value="PAIRED IMMUNOGLOBULIN-LIKE TYPE 2 RECEPTOR"/>
    <property type="match status" value="1"/>
</dbReference>
<dbReference type="Proteomes" id="UP000243515">
    <property type="component" value="Unassembled WGS sequence"/>
</dbReference>
<organism evidence="7 8">
    <name type="scientific">Elaphomyces granulatus</name>
    <dbReference type="NCBI Taxonomy" id="519963"/>
    <lineage>
        <taxon>Eukaryota</taxon>
        <taxon>Fungi</taxon>
        <taxon>Dikarya</taxon>
        <taxon>Ascomycota</taxon>
        <taxon>Pezizomycotina</taxon>
        <taxon>Eurotiomycetes</taxon>
        <taxon>Eurotiomycetidae</taxon>
        <taxon>Eurotiales</taxon>
        <taxon>Elaphomycetaceae</taxon>
        <taxon>Elaphomyces</taxon>
    </lineage>
</organism>
<dbReference type="GO" id="GO:0071944">
    <property type="term" value="C:cell periphery"/>
    <property type="evidence" value="ECO:0007669"/>
    <property type="project" value="UniProtKB-ARBA"/>
</dbReference>
<keyword evidence="4 6" id="KW-0472">Membrane</keyword>
<comment type="subcellular location">
    <subcellularLocation>
        <location evidence="1">Membrane</location>
        <topology evidence="1">Single-pass membrane protein</topology>
    </subcellularLocation>
</comment>
<feature type="region of interest" description="Disordered" evidence="5">
    <location>
        <begin position="128"/>
        <end position="153"/>
    </location>
</feature>
<dbReference type="GO" id="GO:0016020">
    <property type="term" value="C:membrane"/>
    <property type="evidence" value="ECO:0007669"/>
    <property type="project" value="UniProtKB-SubCell"/>
</dbReference>
<dbReference type="OrthoDB" id="5421765at2759"/>
<evidence type="ECO:0000256" key="3">
    <source>
        <dbReference type="ARBA" id="ARBA00022989"/>
    </source>
</evidence>
<keyword evidence="3 6" id="KW-1133">Transmembrane helix</keyword>
<evidence type="ECO:0000313" key="7">
    <source>
        <dbReference type="EMBL" id="OXV09587.1"/>
    </source>
</evidence>
<keyword evidence="2 6" id="KW-0812">Transmembrane</keyword>
<dbReference type="AlphaFoldDB" id="A0A232M0G7"/>
<sequence length="410" mass="44161">MSARTTATSTFTYLINGASVTTTIYYATTYPETSTVTTSTSTTTTSATTTSTTTSSTTQGSTTYFPSPTSTSSTTNSPTPSRTNLPSNVYGHSTGALAGGIIGGVIAGAIFAFLLTFFIMSRRRRKHHEDHSPDESKKHDGSAPPGLETANAPLIDPRRAWELHLPQPADDTKLHQGVETLYDRLELHVENFYTDSPATSSSQAPDDNRWSAALQKLGTPYLPAPVESLLQQARATTVVIKHCLTYLVISGIDAHTDGPFSFLPEEVTAVPRGAVRGDKSKPAFAQALAHHSQLTLFLLDPLPTTLPQYAGHRDAIIATAVNTFCTAFAPWAAASSTTGARSENLIQILLEASDLGLMLCGQPSIFEWRWKTSRDTRKVTIAPAFVRAHSEARTGTTAMVELVETRVRDI</sequence>
<evidence type="ECO:0000256" key="6">
    <source>
        <dbReference type="SAM" id="Phobius"/>
    </source>
</evidence>
<evidence type="ECO:0000256" key="5">
    <source>
        <dbReference type="SAM" id="MobiDB-lite"/>
    </source>
</evidence>
<gene>
    <name evidence="7" type="ORF">Egran_02654</name>
</gene>
<dbReference type="PANTHER" id="PTHR15549:SF26">
    <property type="entry name" value="AXIAL BUDDING PATTERN PROTEIN 2-RELATED"/>
    <property type="match status" value="1"/>
</dbReference>
<feature type="compositionally biased region" description="Basic and acidic residues" evidence="5">
    <location>
        <begin position="129"/>
        <end position="141"/>
    </location>
</feature>
<evidence type="ECO:0000313" key="8">
    <source>
        <dbReference type="Proteomes" id="UP000243515"/>
    </source>
</evidence>
<evidence type="ECO:0000256" key="1">
    <source>
        <dbReference type="ARBA" id="ARBA00004167"/>
    </source>
</evidence>
<reference evidence="7 8" key="1">
    <citation type="journal article" date="2015" name="Environ. Microbiol.">
        <title>Metagenome sequence of Elaphomyces granulatus from sporocarp tissue reveals Ascomycota ectomycorrhizal fingerprints of genome expansion and a Proteobacteria-rich microbiome.</title>
        <authorList>
            <person name="Quandt C.A."/>
            <person name="Kohler A."/>
            <person name="Hesse C.N."/>
            <person name="Sharpton T.J."/>
            <person name="Martin F."/>
            <person name="Spatafora J.W."/>
        </authorList>
    </citation>
    <scope>NUCLEOTIDE SEQUENCE [LARGE SCALE GENOMIC DNA]</scope>
    <source>
        <strain evidence="7 8">OSC145934</strain>
    </source>
</reference>
<keyword evidence="8" id="KW-1185">Reference proteome</keyword>
<evidence type="ECO:0000256" key="2">
    <source>
        <dbReference type="ARBA" id="ARBA00022692"/>
    </source>
</evidence>
<feature type="region of interest" description="Disordered" evidence="5">
    <location>
        <begin position="35"/>
        <end position="87"/>
    </location>
</feature>
<proteinExistence type="predicted"/>
<dbReference type="InterPro" id="IPR051694">
    <property type="entry name" value="Immunoregulatory_rcpt-like"/>
</dbReference>